<dbReference type="InterPro" id="IPR052937">
    <property type="entry name" value="Inner_membrane_protein"/>
</dbReference>
<dbReference type="PANTHER" id="PTHR42903:SF1">
    <property type="entry name" value="INNER MEMBRANE PROTEIN YCCF"/>
    <property type="match status" value="1"/>
</dbReference>
<feature type="transmembrane region" description="Helical" evidence="1">
    <location>
        <begin position="12"/>
        <end position="34"/>
    </location>
</feature>
<dbReference type="Pfam" id="PF03733">
    <property type="entry name" value="YccF"/>
    <property type="match status" value="2"/>
</dbReference>
<dbReference type="RefSeq" id="WP_231511574.1">
    <property type="nucleotide sequence ID" value="NZ_ASRX01000029.1"/>
</dbReference>
<feature type="transmembrane region" description="Helical" evidence="1">
    <location>
        <begin position="73"/>
        <end position="96"/>
    </location>
</feature>
<keyword evidence="1" id="KW-0812">Transmembrane</keyword>
<evidence type="ECO:0000259" key="2">
    <source>
        <dbReference type="Pfam" id="PF03733"/>
    </source>
</evidence>
<protein>
    <recommendedName>
        <fullName evidence="2">Inner membrane component domain-containing protein</fullName>
    </recommendedName>
</protein>
<evidence type="ECO:0000313" key="3">
    <source>
        <dbReference type="EMBL" id="EYF04846.1"/>
    </source>
</evidence>
<dbReference type="PANTHER" id="PTHR42903">
    <property type="entry name" value="INNER MEMBRANE PROTEIN YCCF"/>
    <property type="match status" value="1"/>
</dbReference>
<comment type="caution">
    <text evidence="3">The sequence shown here is derived from an EMBL/GenBank/DDBJ whole genome shotgun (WGS) entry which is preliminary data.</text>
</comment>
<feature type="domain" description="Inner membrane component" evidence="2">
    <location>
        <begin position="82"/>
        <end position="132"/>
    </location>
</feature>
<evidence type="ECO:0000313" key="4">
    <source>
        <dbReference type="Proteomes" id="UP000019678"/>
    </source>
</evidence>
<dbReference type="InterPro" id="IPR031308">
    <property type="entry name" value="UCP028777"/>
</dbReference>
<dbReference type="GO" id="GO:0005886">
    <property type="term" value="C:plasma membrane"/>
    <property type="evidence" value="ECO:0007669"/>
    <property type="project" value="TreeGrafter"/>
</dbReference>
<reference evidence="3 4" key="1">
    <citation type="submission" date="2013-05" db="EMBL/GenBank/DDBJ databases">
        <title>Genome assembly of Chondromyces apiculatus DSM 436.</title>
        <authorList>
            <person name="Sharma G."/>
            <person name="Khatri I."/>
            <person name="Kaur C."/>
            <person name="Mayilraj S."/>
            <person name="Subramanian S."/>
        </authorList>
    </citation>
    <scope>NUCLEOTIDE SEQUENCE [LARGE SCALE GENOMIC DNA]</scope>
    <source>
        <strain evidence="3 4">DSM 436</strain>
    </source>
</reference>
<sequence length="135" mass="14695">MSDARPTERTVMGALGNVLWVVLGGFVFFLGYLITGAVLALTIVGLPFAFAIWRVGLYALLPFNRRVVDRKNSLGSGCLGVCFNLLWLFLFGWEIALAHLGMALLCAVTIIGIPFAMAHVKLAILALWPFGKEIV</sequence>
<dbReference type="EMBL" id="ASRX01000029">
    <property type="protein sequence ID" value="EYF04846.1"/>
    <property type="molecule type" value="Genomic_DNA"/>
</dbReference>
<gene>
    <name evidence="3" type="ORF">CAP_3872</name>
</gene>
<organism evidence="3 4">
    <name type="scientific">Chondromyces apiculatus DSM 436</name>
    <dbReference type="NCBI Taxonomy" id="1192034"/>
    <lineage>
        <taxon>Bacteria</taxon>
        <taxon>Pseudomonadati</taxon>
        <taxon>Myxococcota</taxon>
        <taxon>Polyangia</taxon>
        <taxon>Polyangiales</taxon>
        <taxon>Polyangiaceae</taxon>
        <taxon>Chondromyces</taxon>
    </lineage>
</organism>
<keyword evidence="4" id="KW-1185">Reference proteome</keyword>
<dbReference type="AlphaFoldDB" id="A0A017T8B4"/>
<proteinExistence type="predicted"/>
<feature type="transmembrane region" description="Helical" evidence="1">
    <location>
        <begin position="102"/>
        <end position="128"/>
    </location>
</feature>
<dbReference type="eggNOG" id="COG3304">
    <property type="taxonomic scope" value="Bacteria"/>
</dbReference>
<dbReference type="Proteomes" id="UP000019678">
    <property type="component" value="Unassembled WGS sequence"/>
</dbReference>
<dbReference type="InterPro" id="IPR005185">
    <property type="entry name" value="YccF"/>
</dbReference>
<keyword evidence="1" id="KW-0472">Membrane</keyword>
<keyword evidence="1" id="KW-1133">Transmembrane helix</keyword>
<evidence type="ECO:0000256" key="1">
    <source>
        <dbReference type="SAM" id="Phobius"/>
    </source>
</evidence>
<feature type="transmembrane region" description="Helical" evidence="1">
    <location>
        <begin position="40"/>
        <end position="61"/>
    </location>
</feature>
<name>A0A017T8B4_9BACT</name>
<dbReference type="NCBIfam" id="NF008740">
    <property type="entry name" value="PRK11770.1-2"/>
    <property type="match status" value="1"/>
</dbReference>
<accession>A0A017T8B4</accession>
<feature type="domain" description="Inner membrane component" evidence="2">
    <location>
        <begin position="15"/>
        <end position="64"/>
    </location>
</feature>
<dbReference type="PIRSF" id="PIRSF028777">
    <property type="entry name" value="UCP028777"/>
    <property type="match status" value="1"/>
</dbReference>